<dbReference type="GO" id="GO:0004497">
    <property type="term" value="F:monooxygenase activity"/>
    <property type="evidence" value="ECO:0007669"/>
    <property type="project" value="UniProtKB-KW"/>
</dbReference>
<organism evidence="1 2">
    <name type="scientific">Lacticaseibacillus zeae DSM 20178 = KCTC 3804</name>
    <dbReference type="NCBI Taxonomy" id="1423816"/>
    <lineage>
        <taxon>Bacteria</taxon>
        <taxon>Bacillati</taxon>
        <taxon>Bacillota</taxon>
        <taxon>Bacilli</taxon>
        <taxon>Lactobacillales</taxon>
        <taxon>Lactobacillaceae</taxon>
        <taxon>Lacticaseibacillus</taxon>
    </lineage>
</organism>
<dbReference type="AlphaFoldDB" id="A0A0R1ESQ2"/>
<dbReference type="PATRIC" id="fig|1423816.3.peg.2966"/>
<dbReference type="EMBL" id="AZCT01000008">
    <property type="protein sequence ID" value="KRK12297.1"/>
    <property type="molecule type" value="Genomic_DNA"/>
</dbReference>
<protein>
    <submittedName>
        <fullName evidence="1">Monooxygenase</fullName>
    </submittedName>
</protein>
<dbReference type="eggNOG" id="COG2329">
    <property type="taxonomic scope" value="Bacteria"/>
</dbReference>
<reference evidence="1 2" key="1">
    <citation type="journal article" date="2015" name="Genome Announc.">
        <title>Expanding the biotechnology potential of lactobacilli through comparative genomics of 213 strains and associated genera.</title>
        <authorList>
            <person name="Sun Z."/>
            <person name="Harris H.M."/>
            <person name="McCann A."/>
            <person name="Guo C."/>
            <person name="Argimon S."/>
            <person name="Zhang W."/>
            <person name="Yang X."/>
            <person name="Jeffery I.B."/>
            <person name="Cooney J.C."/>
            <person name="Kagawa T.F."/>
            <person name="Liu W."/>
            <person name="Song Y."/>
            <person name="Salvetti E."/>
            <person name="Wrobel A."/>
            <person name="Rasinkangas P."/>
            <person name="Parkhill J."/>
            <person name="Rea M.C."/>
            <person name="O'Sullivan O."/>
            <person name="Ritari J."/>
            <person name="Douillard F.P."/>
            <person name="Paul Ross R."/>
            <person name="Yang R."/>
            <person name="Briner A.E."/>
            <person name="Felis G.E."/>
            <person name="de Vos W.M."/>
            <person name="Barrangou R."/>
            <person name="Klaenhammer T.R."/>
            <person name="Caufield P.W."/>
            <person name="Cui Y."/>
            <person name="Zhang H."/>
            <person name="O'Toole P.W."/>
        </authorList>
    </citation>
    <scope>NUCLEOTIDE SEQUENCE [LARGE SCALE GENOMIC DNA]</scope>
    <source>
        <strain evidence="1 2">DSM 20178</strain>
    </source>
</reference>
<dbReference type="Proteomes" id="UP000051984">
    <property type="component" value="Unassembled WGS sequence"/>
</dbReference>
<gene>
    <name evidence="1" type="ORF">FD51_GL002849</name>
</gene>
<name>A0A0R1ESQ2_LACZE</name>
<accession>A0A0R1ESQ2</accession>
<keyword evidence="1" id="KW-0503">Monooxygenase</keyword>
<comment type="caution">
    <text evidence="1">The sequence shown here is derived from an EMBL/GenBank/DDBJ whole genome shotgun (WGS) entry which is preliminary data.</text>
</comment>
<sequence length="173" mass="19663">MEVVGMSTIQTVFGSKSFLVKLLDERHDPQLKLLKPAQSGLDYMIYDPSGRATFSAPLRYDVITSLGPTEQNGYVQFMYFNLDTDDVKVFLSKIKQLIDNHDILLGENHILLAQEVKHPDNFLMVSVWQSSNDYYEFKNTPALSSVKEFIRRAASANGFHEAGYTVIDPHQKD</sequence>
<proteinExistence type="predicted"/>
<evidence type="ECO:0000313" key="1">
    <source>
        <dbReference type="EMBL" id="KRK12297.1"/>
    </source>
</evidence>
<keyword evidence="1" id="KW-0560">Oxidoreductase</keyword>
<dbReference type="Gene3D" id="3.30.70.100">
    <property type="match status" value="1"/>
</dbReference>
<evidence type="ECO:0000313" key="2">
    <source>
        <dbReference type="Proteomes" id="UP000051984"/>
    </source>
</evidence>